<dbReference type="AlphaFoldDB" id="A0AAD8I8I4"/>
<proteinExistence type="predicted"/>
<keyword evidence="2" id="KW-1185">Reference proteome</keyword>
<organism evidence="1 2">
    <name type="scientific">Heracleum sosnowskyi</name>
    <dbReference type="NCBI Taxonomy" id="360622"/>
    <lineage>
        <taxon>Eukaryota</taxon>
        <taxon>Viridiplantae</taxon>
        <taxon>Streptophyta</taxon>
        <taxon>Embryophyta</taxon>
        <taxon>Tracheophyta</taxon>
        <taxon>Spermatophyta</taxon>
        <taxon>Magnoliopsida</taxon>
        <taxon>eudicotyledons</taxon>
        <taxon>Gunneridae</taxon>
        <taxon>Pentapetalae</taxon>
        <taxon>asterids</taxon>
        <taxon>campanulids</taxon>
        <taxon>Apiales</taxon>
        <taxon>Apiaceae</taxon>
        <taxon>Apioideae</taxon>
        <taxon>apioid superclade</taxon>
        <taxon>Tordylieae</taxon>
        <taxon>Tordyliinae</taxon>
        <taxon>Heracleum</taxon>
    </lineage>
</organism>
<dbReference type="Proteomes" id="UP001237642">
    <property type="component" value="Unassembled WGS sequence"/>
</dbReference>
<evidence type="ECO:0000313" key="2">
    <source>
        <dbReference type="Proteomes" id="UP001237642"/>
    </source>
</evidence>
<protein>
    <submittedName>
        <fullName evidence="1">Uncharacterized protein</fullName>
    </submittedName>
</protein>
<reference evidence="1" key="2">
    <citation type="submission" date="2023-05" db="EMBL/GenBank/DDBJ databases">
        <authorList>
            <person name="Schelkunov M.I."/>
        </authorList>
    </citation>
    <scope>NUCLEOTIDE SEQUENCE</scope>
    <source>
        <strain evidence="1">Hsosn_3</strain>
        <tissue evidence="1">Leaf</tissue>
    </source>
</reference>
<sequence>MMVVMMRGDGDVCYDAEKTNAELTEQVVAMDAGGSSAILETPQRHYPLFVGCGQRFWHAQGTTRNLSATSGELGKVYTAGDRVEGDVEAVRDMAANAAVQFKADARKGFFADAR</sequence>
<name>A0AAD8I8I4_9APIA</name>
<reference evidence="1" key="1">
    <citation type="submission" date="2023-02" db="EMBL/GenBank/DDBJ databases">
        <title>Genome of toxic invasive species Heracleum sosnowskyi carries increased number of genes despite the absence of recent whole-genome duplications.</title>
        <authorList>
            <person name="Schelkunov M."/>
            <person name="Shtratnikova V."/>
            <person name="Makarenko M."/>
            <person name="Klepikova A."/>
            <person name="Omelchenko D."/>
            <person name="Novikova G."/>
            <person name="Obukhova E."/>
            <person name="Bogdanov V."/>
            <person name="Penin A."/>
            <person name="Logacheva M."/>
        </authorList>
    </citation>
    <scope>NUCLEOTIDE SEQUENCE</scope>
    <source>
        <strain evidence="1">Hsosn_3</strain>
        <tissue evidence="1">Leaf</tissue>
    </source>
</reference>
<gene>
    <name evidence="1" type="ORF">POM88_027931</name>
</gene>
<dbReference type="EMBL" id="JAUIZM010000006">
    <property type="protein sequence ID" value="KAK1381187.1"/>
    <property type="molecule type" value="Genomic_DNA"/>
</dbReference>
<accession>A0AAD8I8I4</accession>
<evidence type="ECO:0000313" key="1">
    <source>
        <dbReference type="EMBL" id="KAK1381187.1"/>
    </source>
</evidence>
<comment type="caution">
    <text evidence="1">The sequence shown here is derived from an EMBL/GenBank/DDBJ whole genome shotgun (WGS) entry which is preliminary data.</text>
</comment>